<accession>A0ABP6US39</accession>
<protein>
    <submittedName>
        <fullName evidence="1">Uncharacterized protein</fullName>
    </submittedName>
</protein>
<evidence type="ECO:0000313" key="1">
    <source>
        <dbReference type="EMBL" id="GAA3513975.1"/>
    </source>
</evidence>
<dbReference type="RefSeq" id="WP_345045631.1">
    <property type="nucleotide sequence ID" value="NZ_BAABBA010000050.1"/>
</dbReference>
<organism evidence="1 2">
    <name type="scientific">Georgenia daeguensis</name>
    <dbReference type="NCBI Taxonomy" id="908355"/>
    <lineage>
        <taxon>Bacteria</taxon>
        <taxon>Bacillati</taxon>
        <taxon>Actinomycetota</taxon>
        <taxon>Actinomycetes</taxon>
        <taxon>Micrococcales</taxon>
        <taxon>Bogoriellaceae</taxon>
        <taxon>Georgenia</taxon>
    </lineage>
</organism>
<keyword evidence="2" id="KW-1185">Reference proteome</keyword>
<comment type="caution">
    <text evidence="1">The sequence shown here is derived from an EMBL/GenBank/DDBJ whole genome shotgun (WGS) entry which is preliminary data.</text>
</comment>
<dbReference type="EMBL" id="BAABBA010000050">
    <property type="protein sequence ID" value="GAA3513975.1"/>
    <property type="molecule type" value="Genomic_DNA"/>
</dbReference>
<gene>
    <name evidence="1" type="ORF">GCM10022262_42060</name>
</gene>
<reference evidence="2" key="1">
    <citation type="journal article" date="2019" name="Int. J. Syst. Evol. Microbiol.">
        <title>The Global Catalogue of Microorganisms (GCM) 10K type strain sequencing project: providing services to taxonomists for standard genome sequencing and annotation.</title>
        <authorList>
            <consortium name="The Broad Institute Genomics Platform"/>
            <consortium name="The Broad Institute Genome Sequencing Center for Infectious Disease"/>
            <person name="Wu L."/>
            <person name="Ma J."/>
        </authorList>
    </citation>
    <scope>NUCLEOTIDE SEQUENCE [LARGE SCALE GENOMIC DNA]</scope>
    <source>
        <strain evidence="2">JCM 17459</strain>
    </source>
</reference>
<sequence length="109" mass="12087">MSYYWFRGDYTISLDDPGYGVLEVSHDGTGWYVRLTGKRLGRFPAALTFRALGAEDNEMEQRLLPQRLSVAEARELLPALQLGIIAAASGSEKFERLFPDAEGPPQGPI</sequence>
<proteinExistence type="predicted"/>
<name>A0ABP6US39_9MICO</name>
<dbReference type="Proteomes" id="UP001499841">
    <property type="component" value="Unassembled WGS sequence"/>
</dbReference>
<evidence type="ECO:0000313" key="2">
    <source>
        <dbReference type="Proteomes" id="UP001499841"/>
    </source>
</evidence>